<gene>
    <name evidence="12" type="ORF">NP493_165g01021</name>
</gene>
<name>A0AAD9P3G5_RIDPI</name>
<feature type="compositionally biased region" description="Polar residues" evidence="10">
    <location>
        <begin position="431"/>
        <end position="443"/>
    </location>
</feature>
<dbReference type="Gene3D" id="3.30.40.10">
    <property type="entry name" value="Zinc/RING finger domain, C3HC4 (zinc finger)"/>
    <property type="match status" value="1"/>
</dbReference>
<dbReference type="InterPro" id="IPR016130">
    <property type="entry name" value="Tyr_Pase_AS"/>
</dbReference>
<dbReference type="PROSITE" id="PS00383">
    <property type="entry name" value="TYR_PHOSPHATASE_1"/>
    <property type="match status" value="1"/>
</dbReference>
<evidence type="ECO:0000256" key="4">
    <source>
        <dbReference type="ARBA" id="ARBA00022771"/>
    </source>
</evidence>
<dbReference type="SUPFAM" id="SSF50729">
    <property type="entry name" value="PH domain-like"/>
    <property type="match status" value="1"/>
</dbReference>
<keyword evidence="13" id="KW-1185">Reference proteome</keyword>
<feature type="region of interest" description="Disordered" evidence="10">
    <location>
        <begin position="414"/>
        <end position="454"/>
    </location>
</feature>
<reference evidence="12" key="1">
    <citation type="journal article" date="2023" name="Mol. Biol. Evol.">
        <title>Third-Generation Sequencing Reveals the Adaptive Role of the Epigenome in Three Deep-Sea Polychaetes.</title>
        <authorList>
            <person name="Perez M."/>
            <person name="Aroh O."/>
            <person name="Sun Y."/>
            <person name="Lan Y."/>
            <person name="Juniper S.K."/>
            <person name="Young C.R."/>
            <person name="Angers B."/>
            <person name="Qian P.Y."/>
        </authorList>
    </citation>
    <scope>NUCLEOTIDE SEQUENCE</scope>
    <source>
        <strain evidence="12">R07B-5</strain>
    </source>
</reference>
<dbReference type="Pfam" id="PF06602">
    <property type="entry name" value="Myotub-related"/>
    <property type="match status" value="1"/>
</dbReference>
<dbReference type="GO" id="GO:0008270">
    <property type="term" value="F:zinc ion binding"/>
    <property type="evidence" value="ECO:0007669"/>
    <property type="project" value="UniProtKB-KW"/>
</dbReference>
<keyword evidence="3" id="KW-0479">Metal-binding</keyword>
<dbReference type="SMART" id="SM00064">
    <property type="entry name" value="FYVE"/>
    <property type="match status" value="1"/>
</dbReference>
<evidence type="ECO:0000256" key="10">
    <source>
        <dbReference type="SAM" id="MobiDB-lite"/>
    </source>
</evidence>
<keyword evidence="5" id="KW-0378">Hydrolase</keyword>
<dbReference type="EC" id="3.1.3.95" evidence="2"/>
<feature type="region of interest" description="Disordered" evidence="10">
    <location>
        <begin position="700"/>
        <end position="724"/>
    </location>
</feature>
<comment type="similarity">
    <text evidence="1">Belongs to the protein-tyrosine phosphatase family. Non-receptor class myotubularin subfamily.</text>
</comment>
<dbReference type="SUPFAM" id="SSF52799">
    <property type="entry name" value="(Phosphotyrosine protein) phosphatases II"/>
    <property type="match status" value="1"/>
</dbReference>
<evidence type="ECO:0000256" key="7">
    <source>
        <dbReference type="ARBA" id="ARBA00023098"/>
    </source>
</evidence>
<dbReference type="Gene3D" id="3.90.190.10">
    <property type="entry name" value="Protein tyrosine phosphatase superfamily"/>
    <property type="match status" value="1"/>
</dbReference>
<dbReference type="InterPro" id="IPR003595">
    <property type="entry name" value="Tyr_Pase_cat"/>
</dbReference>
<evidence type="ECO:0000256" key="2">
    <source>
        <dbReference type="ARBA" id="ARBA00012903"/>
    </source>
</evidence>
<evidence type="ECO:0000259" key="11">
    <source>
        <dbReference type="PROSITE" id="PS51339"/>
    </source>
</evidence>
<evidence type="ECO:0000256" key="5">
    <source>
        <dbReference type="ARBA" id="ARBA00022801"/>
    </source>
</evidence>
<dbReference type="InterPro" id="IPR011011">
    <property type="entry name" value="Znf_FYVE_PHD"/>
</dbReference>
<evidence type="ECO:0000313" key="13">
    <source>
        <dbReference type="Proteomes" id="UP001209878"/>
    </source>
</evidence>
<evidence type="ECO:0000256" key="9">
    <source>
        <dbReference type="PIRSR" id="PIRSR630564-2"/>
    </source>
</evidence>
<feature type="active site" description="Phosphocysteine intermediate" evidence="8">
    <location>
        <position position="261"/>
    </location>
</feature>
<accession>A0AAD9P3G5</accession>
<dbReference type="InterPro" id="IPR030564">
    <property type="entry name" value="Myotubularin"/>
</dbReference>
<dbReference type="InterPro" id="IPR029021">
    <property type="entry name" value="Prot-tyrosine_phosphatase-like"/>
</dbReference>
<evidence type="ECO:0000256" key="3">
    <source>
        <dbReference type="ARBA" id="ARBA00022723"/>
    </source>
</evidence>
<keyword evidence="6" id="KW-0862">Zinc</keyword>
<feature type="region of interest" description="Disordered" evidence="10">
    <location>
        <begin position="608"/>
        <end position="643"/>
    </location>
</feature>
<dbReference type="SUPFAM" id="SSF57903">
    <property type="entry name" value="FYVE/PHD zinc finger"/>
    <property type="match status" value="1"/>
</dbReference>
<dbReference type="EMBL" id="JAODUO010000165">
    <property type="protein sequence ID" value="KAK2187432.1"/>
    <property type="molecule type" value="Genomic_DNA"/>
</dbReference>
<dbReference type="Pfam" id="PF01363">
    <property type="entry name" value="FYVE"/>
    <property type="match status" value="1"/>
</dbReference>
<dbReference type="InterPro" id="IPR013083">
    <property type="entry name" value="Znf_RING/FYVE/PHD"/>
</dbReference>
<dbReference type="PANTHER" id="PTHR10807">
    <property type="entry name" value="MYOTUBULARIN-RELATED"/>
    <property type="match status" value="1"/>
</dbReference>
<dbReference type="GO" id="GO:0019903">
    <property type="term" value="F:protein phosphatase binding"/>
    <property type="evidence" value="ECO:0007669"/>
    <property type="project" value="TreeGrafter"/>
</dbReference>
<dbReference type="GO" id="GO:0052629">
    <property type="term" value="F:phosphatidylinositol-3,5-bisphosphate 3-phosphatase activity"/>
    <property type="evidence" value="ECO:0007669"/>
    <property type="project" value="UniProtKB-EC"/>
</dbReference>
<dbReference type="AlphaFoldDB" id="A0AAD9P3G5"/>
<keyword evidence="7" id="KW-0443">Lipid metabolism</keyword>
<dbReference type="InterPro" id="IPR000306">
    <property type="entry name" value="Znf_FYVE"/>
</dbReference>
<dbReference type="Proteomes" id="UP001209878">
    <property type="component" value="Unassembled WGS sequence"/>
</dbReference>
<dbReference type="GO" id="GO:0046856">
    <property type="term" value="P:phosphatidylinositol dephosphorylation"/>
    <property type="evidence" value="ECO:0007669"/>
    <property type="project" value="TreeGrafter"/>
</dbReference>
<protein>
    <recommendedName>
        <fullName evidence="2">phosphatidylinositol-3,5-bisphosphate 3-phosphatase</fullName>
        <ecNumber evidence="2">3.1.3.95</ecNumber>
    </recommendedName>
</protein>
<dbReference type="GO" id="GO:0010506">
    <property type="term" value="P:regulation of autophagy"/>
    <property type="evidence" value="ECO:0007669"/>
    <property type="project" value="TreeGrafter"/>
</dbReference>
<dbReference type="SMART" id="SM00404">
    <property type="entry name" value="PTPc_motif"/>
    <property type="match status" value="1"/>
</dbReference>
<keyword evidence="4" id="KW-0863">Zinc-finger</keyword>
<evidence type="ECO:0000256" key="1">
    <source>
        <dbReference type="ARBA" id="ARBA00007471"/>
    </source>
</evidence>
<feature type="binding site" evidence="9">
    <location>
        <begin position="261"/>
        <end position="267"/>
    </location>
    <ligand>
        <name>substrate</name>
    </ligand>
</feature>
<comment type="caution">
    <text evidence="12">The sequence shown here is derived from an EMBL/GenBank/DDBJ whole genome shotgun (WGS) entry which is preliminary data.</text>
</comment>
<organism evidence="12 13">
    <name type="scientific">Ridgeia piscesae</name>
    <name type="common">Tubeworm</name>
    <dbReference type="NCBI Taxonomy" id="27915"/>
    <lineage>
        <taxon>Eukaryota</taxon>
        <taxon>Metazoa</taxon>
        <taxon>Spiralia</taxon>
        <taxon>Lophotrochozoa</taxon>
        <taxon>Annelida</taxon>
        <taxon>Polychaeta</taxon>
        <taxon>Sedentaria</taxon>
        <taxon>Canalipalpata</taxon>
        <taxon>Sabellida</taxon>
        <taxon>Siboglinidae</taxon>
        <taxon>Ridgeia</taxon>
    </lineage>
</organism>
<dbReference type="GO" id="GO:0004438">
    <property type="term" value="F:phosphatidylinositol-3-phosphate phosphatase activity"/>
    <property type="evidence" value="ECO:0007669"/>
    <property type="project" value="TreeGrafter"/>
</dbReference>
<feature type="compositionally biased region" description="Polar residues" evidence="10">
    <location>
        <begin position="707"/>
        <end position="722"/>
    </location>
</feature>
<dbReference type="GO" id="GO:0005737">
    <property type="term" value="C:cytoplasm"/>
    <property type="evidence" value="ECO:0007669"/>
    <property type="project" value="TreeGrafter"/>
</dbReference>
<feature type="compositionally biased region" description="Low complexity" evidence="10">
    <location>
        <begin position="608"/>
        <end position="630"/>
    </location>
</feature>
<proteinExistence type="inferred from homology"/>
<dbReference type="PANTHER" id="PTHR10807:SF75">
    <property type="entry name" value="PHOSPHATIDYLINOSITOL-3-PHOSPHATE PHOSPHATASE"/>
    <property type="match status" value="1"/>
</dbReference>
<feature type="domain" description="Myotubularin phosphatase" evidence="11">
    <location>
        <begin position="82"/>
        <end position="442"/>
    </location>
</feature>
<dbReference type="PROSITE" id="PS51339">
    <property type="entry name" value="PPASE_MYOTUBULARIN"/>
    <property type="match status" value="1"/>
</dbReference>
<dbReference type="GO" id="GO:0016020">
    <property type="term" value="C:membrane"/>
    <property type="evidence" value="ECO:0007669"/>
    <property type="project" value="TreeGrafter"/>
</dbReference>
<evidence type="ECO:0000256" key="6">
    <source>
        <dbReference type="ARBA" id="ARBA00022833"/>
    </source>
</evidence>
<dbReference type="InterPro" id="IPR010569">
    <property type="entry name" value="Myotubularin-like_Pase_dom"/>
</dbReference>
<evidence type="ECO:0000256" key="8">
    <source>
        <dbReference type="PIRSR" id="PIRSR630564-1"/>
    </source>
</evidence>
<evidence type="ECO:0000313" key="12">
    <source>
        <dbReference type="EMBL" id="KAK2187432.1"/>
    </source>
</evidence>
<feature type="binding site" evidence="9">
    <location>
        <begin position="214"/>
        <end position="215"/>
    </location>
    <ligand>
        <name>substrate</name>
    </ligand>
</feature>
<sequence>MLTTDTEIMITRHRDCMLTQTQRLHCSANGEAESLEHIHASELYPRPNAIGDDRQLPFPLVDGEGVSYLDDTSEGVIVLTNYRLFIRYKNSFISLPLGLIESVECRDIFYIHLYCKDARSVSLCDSYPQEHIVPASIEDDQIELSAAFRACRRFPSVVWSQPEIGLFGWREPKDELIIQAILAACTFNDGQSSPGHTPNEYYMNCEIQFMGLANIHSIRKSFYALRTLCSGMPDQPGGLLRAALVVVNAIDSEKRPVLVHCSDGWDRTPQIVALAQLLLDPYYRTLEGFCVLIQREWLEFGHKFADRCGSGVCSPDSNERCPVFLQWLDCVKLVQHTYSCLFGTFLCNTAQQRVDQQARERTLSVWSLFSGQVLRPAYYLRFLRLWNALYLSEMAPMATAENVLSSGSDLTLTGEDKSDQTVLPKTRSCDDLTSNDLSSSVEHGTTGRRVSDPNIVTDPAVLLGRLDSHGASAPCKSETSAAPGGETEQVCPNMLNGNAGGEDKTLQCPLVNGIGDIHKSLQDGVSMVHGSTDTLTGDLEHMALDGDKLHGGATCSGMLVAEKSTATRLQRGCHVCTSTSDISDSHISGKKDLDHALHTLTVGHVTYSSSADSTGSTDSDSQPLHSTPSSTNPPTPADKMDDFWPGYSLSTGLSRQLDVDGLVTYTDPVQLRLVQIENGYQERLQNLHRQLQIAHRVAEGLGDSPGEQGSTEGNSGPSSDVSWEQVDERDAHMTLNCGQVFCADCTNFYTPVPQQHLNCPVRVCNRCYQQMKTNGHSFLLDGTASTIDCLGDSMKTIDLSGDCHCVMMRAPGVTADCPVVDGVLSTGDCPNCDGWLQDERRPLVTDVDVHPA</sequence>